<dbReference type="PANTHER" id="PTHR33159:SF102">
    <property type="entry name" value="OS06G0636100 PROTEIN"/>
    <property type="match status" value="1"/>
</dbReference>
<dbReference type="InterPro" id="IPR008700">
    <property type="entry name" value="TypeIII_avirulence_cleave"/>
</dbReference>
<feature type="domain" description="RIN4 pathogenic type III effector avirulence factor Avr cleavage site" evidence="2">
    <location>
        <begin position="195"/>
        <end position="229"/>
    </location>
</feature>
<evidence type="ECO:0000259" key="2">
    <source>
        <dbReference type="Pfam" id="PF05627"/>
    </source>
</evidence>
<protein>
    <recommendedName>
        <fullName evidence="2">RIN4 pathogenic type III effector avirulence factor Avr cleavage site domain-containing protein</fullName>
    </recommendedName>
</protein>
<feature type="compositionally biased region" description="Pro residues" evidence="1">
    <location>
        <begin position="110"/>
        <end position="120"/>
    </location>
</feature>
<evidence type="ECO:0000313" key="4">
    <source>
        <dbReference type="Proteomes" id="UP000000763"/>
    </source>
</evidence>
<organism evidence="3 4">
    <name type="scientific">Oryza sativa subsp. japonica</name>
    <name type="common">Rice</name>
    <dbReference type="NCBI Taxonomy" id="39947"/>
    <lineage>
        <taxon>Eukaryota</taxon>
        <taxon>Viridiplantae</taxon>
        <taxon>Streptophyta</taxon>
        <taxon>Embryophyta</taxon>
        <taxon>Tracheophyta</taxon>
        <taxon>Spermatophyta</taxon>
        <taxon>Magnoliopsida</taxon>
        <taxon>Liliopsida</taxon>
        <taxon>Poales</taxon>
        <taxon>Poaceae</taxon>
        <taxon>BOP clade</taxon>
        <taxon>Oryzoideae</taxon>
        <taxon>Oryzeae</taxon>
        <taxon>Oryzinae</taxon>
        <taxon>Oryza</taxon>
        <taxon>Oryza sativa</taxon>
    </lineage>
</organism>
<feature type="compositionally biased region" description="Basic residues" evidence="1">
    <location>
        <begin position="129"/>
        <end position="140"/>
    </location>
</feature>
<feature type="region of interest" description="Disordered" evidence="1">
    <location>
        <begin position="381"/>
        <end position="444"/>
    </location>
</feature>
<dbReference type="Proteomes" id="UP000000763">
    <property type="component" value="Chromosome 6"/>
</dbReference>
<feature type="compositionally biased region" description="Low complexity" evidence="1">
    <location>
        <begin position="62"/>
        <end position="73"/>
    </location>
</feature>
<feature type="domain" description="RIN4 pathogenic type III effector avirulence factor Avr cleavage site" evidence="2">
    <location>
        <begin position="4"/>
        <end position="32"/>
    </location>
</feature>
<feature type="compositionally biased region" description="Basic residues" evidence="1">
    <location>
        <begin position="78"/>
        <end position="95"/>
    </location>
</feature>
<reference evidence="4" key="2">
    <citation type="journal article" date="2008" name="Nucleic Acids Res.">
        <title>The rice annotation project database (RAP-DB): 2008 update.</title>
        <authorList>
            <consortium name="The rice annotation project (RAP)"/>
        </authorList>
    </citation>
    <scope>GENOME REANNOTATION</scope>
    <source>
        <strain evidence="4">cv. Nipponbare</strain>
    </source>
</reference>
<sequence length="667" mass="71893">MGPKRPSVPKFGTWEADNVGYTLYFDKIRENKGATAPPLRHPYNHNDPAENPGVIRAADNLAAAPSSRPATSSGHRESQRHHQQPPGSHQHHRRSGSVASDPGDFQSKFAPPPQFRPSPSPSQYDHHSSDHRHGHGHHPPHAGYNCGGGGRRAPSPSPQMHAASRRHHHGRHHQQVAPKARSASASPQHNIYGRQRASAVPKFGVWDEQNGEAAAQGFTVMFDNVKRSRAAARGAGAAGVVPRSPPQEISAANMRHSRDHSLMSKACSPSTKEPICWLFMRICPIDEVEVLSCVREKKIYEQNSSAAAAAPGFIYGAVLQFENVKWNGNGRRPGARPHGVAGQGAAGADRRAPHVSGTKGRRMVDQVHTWPRVRVHHRRIAAAGTGSGGGGKKKEKGRWGFSPRTATARRPQGGGWRRKEMVAADTGGDGNGGPTTPDHGGAAAEGRQDLGKLLERGAAAKVLLVLAELREATARVDVDRSGGATRLEAVKRGGGLGCAVGVVLEGWRGGNKRRPDFPLRWRSWRWRWLGAATAVAAGNGDRSSPECGSAWVRRGESEGEYAGLGKNGETDKGSTGIDFIAQRGEERAGERRILRGRGAASWGRERRGRRRRGRILRGEWGETARTWAAKSHGQTRARGVEEVGGNGGDVGRLGRPWRLLARAGGWG</sequence>
<dbReference type="HOGENOM" id="CLU_061672_0_0_1"/>
<feature type="region of interest" description="Disordered" evidence="1">
    <location>
        <begin position="629"/>
        <end position="648"/>
    </location>
</feature>
<dbReference type="AlphaFoldDB" id="Q67V17"/>
<dbReference type="InterPro" id="IPR040387">
    <property type="entry name" value="RIN4/NOI4"/>
</dbReference>
<proteinExistence type="predicted"/>
<feature type="compositionally biased region" description="Basic residues" evidence="1">
    <location>
        <begin position="163"/>
        <end position="174"/>
    </location>
</feature>
<dbReference type="Pfam" id="PF05627">
    <property type="entry name" value="AvrRpt-cleavage"/>
    <property type="match status" value="2"/>
</dbReference>
<feature type="region of interest" description="Disordered" evidence="1">
    <location>
        <begin position="33"/>
        <end position="188"/>
    </location>
</feature>
<evidence type="ECO:0000313" key="3">
    <source>
        <dbReference type="EMBL" id="BAD38002.1"/>
    </source>
</evidence>
<evidence type="ECO:0000256" key="1">
    <source>
        <dbReference type="SAM" id="MobiDB-lite"/>
    </source>
</evidence>
<feature type="region of interest" description="Disordered" evidence="1">
    <location>
        <begin position="329"/>
        <end position="363"/>
    </location>
</feature>
<dbReference type="EMBL" id="AP005386">
    <property type="protein sequence ID" value="BAD38002.1"/>
    <property type="molecule type" value="Genomic_DNA"/>
</dbReference>
<reference evidence="4" key="1">
    <citation type="journal article" date="2005" name="Nature">
        <title>The map-based sequence of the rice genome.</title>
        <authorList>
            <consortium name="International rice genome sequencing project (IRGSP)"/>
            <person name="Matsumoto T."/>
            <person name="Wu J."/>
            <person name="Kanamori H."/>
            <person name="Katayose Y."/>
            <person name="Fujisawa M."/>
            <person name="Namiki N."/>
            <person name="Mizuno H."/>
            <person name="Yamamoto K."/>
            <person name="Antonio B.A."/>
            <person name="Baba T."/>
            <person name="Sakata K."/>
            <person name="Nagamura Y."/>
            <person name="Aoki H."/>
            <person name="Arikawa K."/>
            <person name="Arita K."/>
            <person name="Bito T."/>
            <person name="Chiden Y."/>
            <person name="Fujitsuka N."/>
            <person name="Fukunaka R."/>
            <person name="Hamada M."/>
            <person name="Harada C."/>
            <person name="Hayashi A."/>
            <person name="Hijishita S."/>
            <person name="Honda M."/>
            <person name="Hosokawa S."/>
            <person name="Ichikawa Y."/>
            <person name="Idonuma A."/>
            <person name="Iijima M."/>
            <person name="Ikeda M."/>
            <person name="Ikeno M."/>
            <person name="Ito K."/>
            <person name="Ito S."/>
            <person name="Ito T."/>
            <person name="Ito Y."/>
            <person name="Ito Y."/>
            <person name="Iwabuchi A."/>
            <person name="Kamiya K."/>
            <person name="Karasawa W."/>
            <person name="Kurita K."/>
            <person name="Katagiri S."/>
            <person name="Kikuta A."/>
            <person name="Kobayashi H."/>
            <person name="Kobayashi N."/>
            <person name="Machita K."/>
            <person name="Maehara T."/>
            <person name="Masukawa M."/>
            <person name="Mizubayashi T."/>
            <person name="Mukai Y."/>
            <person name="Nagasaki H."/>
            <person name="Nagata Y."/>
            <person name="Naito S."/>
            <person name="Nakashima M."/>
            <person name="Nakama Y."/>
            <person name="Nakamichi Y."/>
            <person name="Nakamura M."/>
            <person name="Meguro A."/>
            <person name="Negishi M."/>
            <person name="Ohta I."/>
            <person name="Ohta T."/>
            <person name="Okamoto M."/>
            <person name="Ono N."/>
            <person name="Saji S."/>
            <person name="Sakaguchi M."/>
            <person name="Sakai K."/>
            <person name="Shibata M."/>
            <person name="Shimokawa T."/>
            <person name="Song J."/>
            <person name="Takazaki Y."/>
            <person name="Terasawa K."/>
            <person name="Tsugane M."/>
            <person name="Tsuji K."/>
            <person name="Ueda S."/>
            <person name="Waki K."/>
            <person name="Yamagata H."/>
            <person name="Yamamoto M."/>
            <person name="Yamamoto S."/>
            <person name="Yamane H."/>
            <person name="Yoshiki S."/>
            <person name="Yoshihara R."/>
            <person name="Yukawa K."/>
            <person name="Zhong H."/>
            <person name="Yano M."/>
            <person name="Yuan Q."/>
            <person name="Ouyang S."/>
            <person name="Liu J."/>
            <person name="Jones K.M."/>
            <person name="Gansberger K."/>
            <person name="Moffat K."/>
            <person name="Hill J."/>
            <person name="Bera J."/>
            <person name="Fadrosh D."/>
            <person name="Jin S."/>
            <person name="Johri S."/>
            <person name="Kim M."/>
            <person name="Overton L."/>
            <person name="Reardon M."/>
            <person name="Tsitrin T."/>
            <person name="Vuong H."/>
            <person name="Weaver B."/>
            <person name="Ciecko A."/>
            <person name="Tallon L."/>
            <person name="Jackson J."/>
            <person name="Pai G."/>
            <person name="Aken S.V."/>
            <person name="Utterback T."/>
            <person name="Reidmuller S."/>
            <person name="Feldblyum T."/>
            <person name="Hsiao J."/>
            <person name="Zismann V."/>
            <person name="Iobst S."/>
            <person name="de Vazeille A.R."/>
            <person name="Buell C.R."/>
            <person name="Ying K."/>
            <person name="Li Y."/>
            <person name="Lu T."/>
            <person name="Huang Y."/>
            <person name="Zhao Q."/>
            <person name="Feng Q."/>
            <person name="Zhang L."/>
            <person name="Zhu J."/>
            <person name="Weng Q."/>
            <person name="Mu J."/>
            <person name="Lu Y."/>
            <person name="Fan D."/>
            <person name="Liu Y."/>
            <person name="Guan J."/>
            <person name="Zhang Y."/>
            <person name="Yu S."/>
            <person name="Liu X."/>
            <person name="Zhang Y."/>
            <person name="Hong G."/>
            <person name="Han B."/>
            <person name="Choisne N."/>
            <person name="Demange N."/>
            <person name="Orjeda G."/>
            <person name="Samain S."/>
            <person name="Cattolico L."/>
            <person name="Pelletier E."/>
            <person name="Couloux A."/>
            <person name="Segurens B."/>
            <person name="Wincker P."/>
            <person name="D'Hont A."/>
            <person name="Scarpelli C."/>
            <person name="Weissenbach J."/>
            <person name="Salanoubat M."/>
            <person name="Quetier F."/>
            <person name="Yu Y."/>
            <person name="Kim H.R."/>
            <person name="Rambo T."/>
            <person name="Currie J."/>
            <person name="Collura K."/>
            <person name="Luo M."/>
            <person name="Yang T."/>
            <person name="Ammiraju J.S.S."/>
            <person name="Engler F."/>
            <person name="Soderlund C."/>
            <person name="Wing R.A."/>
            <person name="Palmer L.E."/>
            <person name="de la Bastide M."/>
            <person name="Spiegel L."/>
            <person name="Nascimento L."/>
            <person name="Zutavern T."/>
            <person name="O'Shaughnessy A."/>
            <person name="Dike S."/>
            <person name="Dedhia N."/>
            <person name="Preston R."/>
            <person name="Balija V."/>
            <person name="McCombie W.R."/>
            <person name="Chow T."/>
            <person name="Chen H."/>
            <person name="Chung M."/>
            <person name="Chen C."/>
            <person name="Shaw J."/>
            <person name="Wu H."/>
            <person name="Hsiao K."/>
            <person name="Chao Y."/>
            <person name="Chu M."/>
            <person name="Cheng C."/>
            <person name="Hour A."/>
            <person name="Lee P."/>
            <person name="Lin S."/>
            <person name="Lin Y."/>
            <person name="Liou J."/>
            <person name="Liu S."/>
            <person name="Hsing Y."/>
            <person name="Raghuvanshi S."/>
            <person name="Mohanty A."/>
            <person name="Bharti A.K."/>
            <person name="Gaur A."/>
            <person name="Gupta V."/>
            <person name="Kumar D."/>
            <person name="Ravi V."/>
            <person name="Vij S."/>
            <person name="Kapur A."/>
            <person name="Khurana P."/>
            <person name="Khurana P."/>
            <person name="Khurana J.P."/>
            <person name="Tyagi A.K."/>
            <person name="Gaikwad K."/>
            <person name="Singh A."/>
            <person name="Dalal V."/>
            <person name="Srivastava S."/>
            <person name="Dixit A."/>
            <person name="Pal A.K."/>
            <person name="Ghazi I.A."/>
            <person name="Yadav M."/>
            <person name="Pandit A."/>
            <person name="Bhargava A."/>
            <person name="Sureshbabu K."/>
            <person name="Batra K."/>
            <person name="Sharma T.R."/>
            <person name="Mohapatra T."/>
            <person name="Singh N.K."/>
            <person name="Messing J."/>
            <person name="Nelson A.B."/>
            <person name="Fuks G."/>
            <person name="Kavchok S."/>
            <person name="Keizer G."/>
            <person name="Linton E."/>
            <person name="Llaca V."/>
            <person name="Song R."/>
            <person name="Tanyolac B."/>
            <person name="Young S."/>
            <person name="Ho-Il K."/>
            <person name="Hahn J.H."/>
            <person name="Sangsakoo G."/>
            <person name="Vanavichit A."/>
            <person name="de Mattos Luiz.A.T."/>
            <person name="Zimmer P.D."/>
            <person name="Malone G."/>
            <person name="Dellagostin O."/>
            <person name="de Oliveira A.C."/>
            <person name="Bevan M."/>
            <person name="Bancroft I."/>
            <person name="Minx P."/>
            <person name="Cordum H."/>
            <person name="Wilson R."/>
            <person name="Cheng Z."/>
            <person name="Jin W."/>
            <person name="Jiang J."/>
            <person name="Leong S.A."/>
            <person name="Iwama H."/>
            <person name="Gojobori T."/>
            <person name="Itoh T."/>
            <person name="Niimura Y."/>
            <person name="Fujii Y."/>
            <person name="Habara T."/>
            <person name="Sakai H."/>
            <person name="Sato Y."/>
            <person name="Wilson G."/>
            <person name="Kumar K."/>
            <person name="McCouch S."/>
            <person name="Juretic N."/>
            <person name="Hoen D."/>
            <person name="Wright S."/>
            <person name="Bruskiewich R."/>
            <person name="Bureau T."/>
            <person name="Miyao A."/>
            <person name="Hirochika H."/>
            <person name="Nishikawa T."/>
            <person name="Kadowaki K."/>
            <person name="Sugiura M."/>
            <person name="Burr B."/>
            <person name="Sasaki T."/>
        </authorList>
    </citation>
    <scope>NUCLEOTIDE SEQUENCE [LARGE SCALE GENOMIC DNA]</scope>
    <source>
        <strain evidence="4">cv. Nipponbare</strain>
    </source>
</reference>
<name>Q67V17_ORYSJ</name>
<gene>
    <name evidence="3" type="primary">OSJNBa0019I19.47</name>
</gene>
<dbReference type="PANTHER" id="PTHR33159">
    <property type="entry name" value="RPM1-INTERACTING PROTEIN 4 (RIN4) FAMILY PROTEIN"/>
    <property type="match status" value="1"/>
</dbReference>
<accession>Q67V17</accession>